<evidence type="ECO:0000256" key="1">
    <source>
        <dbReference type="ARBA" id="ARBA00006933"/>
    </source>
</evidence>
<dbReference type="Pfam" id="PF00469">
    <property type="entry name" value="F-protein"/>
    <property type="match status" value="1"/>
</dbReference>
<keyword evidence="8" id="KW-0472">Membrane</keyword>
<dbReference type="Proteomes" id="UP000247018">
    <property type="component" value="Segment"/>
</dbReference>
<feature type="compositionally biased region" description="Polar residues" evidence="12">
    <location>
        <begin position="52"/>
        <end position="61"/>
    </location>
</feature>
<evidence type="ECO:0000256" key="3">
    <source>
        <dbReference type="ARBA" id="ARBA00022511"/>
    </source>
</evidence>
<keyword evidence="6" id="KW-1043">Host membrane</keyword>
<feature type="compositionally biased region" description="Low complexity" evidence="12">
    <location>
        <begin position="1"/>
        <end position="15"/>
    </location>
</feature>
<evidence type="ECO:0000256" key="5">
    <source>
        <dbReference type="ARBA" id="ARBA00022707"/>
    </source>
</evidence>
<keyword evidence="10 11" id="KW-0449">Lipoprotein</keyword>
<feature type="region of interest" description="Disordered" evidence="12">
    <location>
        <begin position="1"/>
        <end position="98"/>
    </location>
</feature>
<dbReference type="SMR" id="P88148"/>
<accession>P88148</accession>
<protein>
    <recommendedName>
        <fullName evidence="2 11">Protein Nef</fullName>
    </recommendedName>
</protein>
<evidence type="ECO:0000313" key="13">
    <source>
        <dbReference type="EMBL" id="AAB47785.1"/>
    </source>
</evidence>
<dbReference type="SUPFAM" id="SSF55671">
    <property type="entry name" value="Regulatory factor Nef"/>
    <property type="match status" value="1"/>
</dbReference>
<keyword evidence="9 11" id="KW-0899">Viral immunoevasion</keyword>
<comment type="similarity">
    <text evidence="1 11">Belongs to the lentivirus primate group Nef protein family.</text>
</comment>
<dbReference type="InterPro" id="IPR027481">
    <property type="entry name" value="HIV-1_Nef_core_sf"/>
</dbReference>
<evidence type="ECO:0000256" key="12">
    <source>
        <dbReference type="SAM" id="MobiDB-lite"/>
    </source>
</evidence>
<keyword evidence="3" id="KW-1032">Host cell membrane</keyword>
<evidence type="ECO:0000256" key="10">
    <source>
        <dbReference type="ARBA" id="ARBA00023288"/>
    </source>
</evidence>
<keyword evidence="7 11" id="KW-0843">Virulence</keyword>
<dbReference type="GO" id="GO:0005525">
    <property type="term" value="F:GTP binding"/>
    <property type="evidence" value="ECO:0007669"/>
    <property type="project" value="InterPro"/>
</dbReference>
<evidence type="ECO:0000256" key="6">
    <source>
        <dbReference type="ARBA" id="ARBA00022870"/>
    </source>
</evidence>
<evidence type="ECO:0000256" key="11">
    <source>
        <dbReference type="RuleBase" id="RU000344"/>
    </source>
</evidence>
<organismHost>
    <name type="scientific">Homo sapiens</name>
    <name type="common">Human</name>
    <dbReference type="NCBI Taxonomy" id="9606"/>
</organismHost>
<keyword evidence="4" id="KW-0945">Host-virus interaction</keyword>
<evidence type="ECO:0000256" key="2">
    <source>
        <dbReference type="ARBA" id="ARBA00013526"/>
    </source>
</evidence>
<dbReference type="EMBL" id="U38293">
    <property type="protein sequence ID" value="AAB47785.1"/>
    <property type="molecule type" value="Genomic_DNA"/>
</dbReference>
<evidence type="ECO:0000256" key="4">
    <source>
        <dbReference type="ARBA" id="ARBA00022581"/>
    </source>
</evidence>
<keyword evidence="5 11" id="KW-0519">Myristate</keyword>
<evidence type="ECO:0000256" key="8">
    <source>
        <dbReference type="ARBA" id="ARBA00023136"/>
    </source>
</evidence>
<dbReference type="Gene3D" id="3.30.62.10">
    <property type="entry name" value="Nef Regulatory Factor"/>
    <property type="match status" value="1"/>
</dbReference>
<evidence type="ECO:0000256" key="7">
    <source>
        <dbReference type="ARBA" id="ARBA00023026"/>
    </source>
</evidence>
<dbReference type="InterPro" id="IPR001558">
    <property type="entry name" value="HIV_Nef"/>
</dbReference>
<sequence length="257" mass="29335">MGASGSKKLSKQSQGLRERLLRARGGGYVRQCSASGGESSQSQGGSGREQKSPSCEGQQYRQGDYMNTPWRTPAMEGQKESYKQQNMDDVDSDDNDQVGVSVTSRVPLRPMTYKLAVDMSHFIKEKGGLEGMFYSRDRHRILDLYLEKEEGVIPDWQNYTHGPGVRYPMCFGWLWKLVPVNMSQEAEDDETNCLMHPAQTSRYDDIHGETLVWRFNSMLAYEYKAFTLYPEEFGHKSGLPEKEWKAKLKARGIPYSE</sequence>
<name>P88148_9HIV2</name>
<evidence type="ECO:0000256" key="9">
    <source>
        <dbReference type="ARBA" id="ARBA00023280"/>
    </source>
</evidence>
<proteinExistence type="inferred from homology"/>
<reference evidence="13" key="1">
    <citation type="submission" date="1995-10" db="EMBL/GenBank/DDBJ databases">
        <authorList>
            <person name="Barnett S.W."/>
        </authorList>
    </citation>
    <scope>NUCLEOTIDE SEQUENCE [LARGE SCALE GENOMIC DNA]</scope>
</reference>
<organism evidence="13">
    <name type="scientific">Human immunodeficiency virus 2</name>
    <dbReference type="NCBI Taxonomy" id="11709"/>
    <lineage>
        <taxon>Viruses</taxon>
        <taxon>Riboviria</taxon>
        <taxon>Pararnavirae</taxon>
        <taxon>Artverviricota</taxon>
        <taxon>Revtraviricetes</taxon>
        <taxon>Ortervirales</taxon>
        <taxon>Retroviridae</taxon>
        <taxon>Orthoretrovirinae</taxon>
        <taxon>Lentivirus</taxon>
        <taxon>Lentivirus humimdef2</taxon>
    </lineage>
</organism>
<gene>
    <name evidence="13" type="primary">nef</name>
</gene>